<dbReference type="GO" id="GO:0004140">
    <property type="term" value="F:dephospho-CoA kinase activity"/>
    <property type="evidence" value="ECO:0007669"/>
    <property type="project" value="InterPro"/>
</dbReference>
<dbReference type="PROSITE" id="PS51219">
    <property type="entry name" value="DPCK"/>
    <property type="match status" value="1"/>
</dbReference>
<name>A0A899G230_9ASCO</name>
<keyword evidence="3" id="KW-1133">Transmembrane helix</keyword>
<keyword evidence="3" id="KW-0812">Transmembrane</keyword>
<dbReference type="CDD" id="cd02022">
    <property type="entry name" value="DPCK"/>
    <property type="match status" value="1"/>
</dbReference>
<dbReference type="NCBIfam" id="TIGR00152">
    <property type="entry name" value="dephospho-CoA kinase"/>
    <property type="match status" value="1"/>
</dbReference>
<dbReference type="GO" id="GO:0005524">
    <property type="term" value="F:ATP binding"/>
    <property type="evidence" value="ECO:0007669"/>
    <property type="project" value="UniProtKB-KW"/>
</dbReference>
<dbReference type="EMBL" id="CP054541">
    <property type="protein sequence ID" value="QSL66242.1"/>
    <property type="molecule type" value="Genomic_DNA"/>
</dbReference>
<dbReference type="Pfam" id="PF01121">
    <property type="entry name" value="CoaE"/>
    <property type="match status" value="1"/>
</dbReference>
<keyword evidence="2" id="KW-0067">ATP-binding</keyword>
<dbReference type="InterPro" id="IPR001977">
    <property type="entry name" value="Depp_CoAkinase"/>
</dbReference>
<feature type="transmembrane region" description="Helical" evidence="3">
    <location>
        <begin position="204"/>
        <end position="222"/>
    </location>
</feature>
<evidence type="ECO:0000313" key="4">
    <source>
        <dbReference type="EMBL" id="QSL66242.1"/>
    </source>
</evidence>
<keyword evidence="1" id="KW-0547">Nucleotide-binding</keyword>
<protein>
    <recommendedName>
        <fullName evidence="6">Dephospho-CoA kinase</fullName>
    </recommendedName>
</protein>
<gene>
    <name evidence="4" type="ORF">MERGE_000617</name>
</gene>
<keyword evidence="5" id="KW-1185">Reference proteome</keyword>
<evidence type="ECO:0000256" key="3">
    <source>
        <dbReference type="SAM" id="Phobius"/>
    </source>
</evidence>
<keyword evidence="3" id="KW-0472">Membrane</keyword>
<sequence>MLILGITGSIATGKSTVSKFLHSISSWPLIDTDLVAKEIIMLGTSTYKKVNDSFGREVMMEDGTINREALGKLVFSNINARKTLNRIMHPEILKITIIQAIKAWVRGEDVIIVDAPLLFESGFDYLCGKIICVACQENTQIQRLRTRNGYTSEDSSKRIQSQMPLCHKIQLADIVIWNDGNKKDLEEKIKELIKNIQPTRTRCLLERTIPALTIISIIYIIIKRWLKKKGFK</sequence>
<reference evidence="4" key="1">
    <citation type="submission" date="2020-06" db="EMBL/GenBank/DDBJ databases">
        <title>Genomes of multiple members of Pneumocystis genus reveal paths to human pathogen Pneumocystis jirovecii.</title>
        <authorList>
            <person name="Cisse O.H."/>
            <person name="Ma L."/>
            <person name="Dekker J."/>
            <person name="Khil P."/>
            <person name="Jo J."/>
            <person name="Brenchley J."/>
            <person name="Blair R."/>
            <person name="Pahar B."/>
            <person name="Chabe M."/>
            <person name="Van Rompay K.A."/>
            <person name="Keesler R."/>
            <person name="Sukura A."/>
            <person name="Hirsch V."/>
            <person name="Kutty G."/>
            <person name="Liu Y."/>
            <person name="Peng L."/>
            <person name="Chen J."/>
            <person name="Song J."/>
            <person name="Weissenbacher-Lang C."/>
            <person name="Xu J."/>
            <person name="Upham N.S."/>
            <person name="Stajich J.E."/>
            <person name="Cuomo C.A."/>
            <person name="Cushion M.T."/>
            <person name="Kovacs J.A."/>
        </authorList>
    </citation>
    <scope>NUCLEOTIDE SEQUENCE</scope>
    <source>
        <strain evidence="4">2A</strain>
    </source>
</reference>
<evidence type="ECO:0000256" key="1">
    <source>
        <dbReference type="ARBA" id="ARBA00022741"/>
    </source>
</evidence>
<evidence type="ECO:0008006" key="6">
    <source>
        <dbReference type="Google" id="ProtNLM"/>
    </source>
</evidence>
<proteinExistence type="inferred from homology"/>
<dbReference type="SUPFAM" id="SSF52540">
    <property type="entry name" value="P-loop containing nucleoside triphosphate hydrolases"/>
    <property type="match status" value="1"/>
</dbReference>
<evidence type="ECO:0000256" key="2">
    <source>
        <dbReference type="ARBA" id="ARBA00022840"/>
    </source>
</evidence>
<dbReference type="AlphaFoldDB" id="A0A899G230"/>
<dbReference type="PANTHER" id="PTHR10695">
    <property type="entry name" value="DEPHOSPHO-COA KINASE-RELATED"/>
    <property type="match status" value="1"/>
</dbReference>
<dbReference type="OrthoDB" id="247245at2759"/>
<dbReference type="PANTHER" id="PTHR10695:SF46">
    <property type="entry name" value="BIFUNCTIONAL COENZYME A SYNTHASE-RELATED"/>
    <property type="match status" value="1"/>
</dbReference>
<dbReference type="GO" id="GO:0015937">
    <property type="term" value="P:coenzyme A biosynthetic process"/>
    <property type="evidence" value="ECO:0007669"/>
    <property type="project" value="InterPro"/>
</dbReference>
<accession>A0A899G230</accession>
<dbReference type="InterPro" id="IPR027417">
    <property type="entry name" value="P-loop_NTPase"/>
</dbReference>
<dbReference type="Gene3D" id="3.40.50.300">
    <property type="entry name" value="P-loop containing nucleotide triphosphate hydrolases"/>
    <property type="match status" value="1"/>
</dbReference>
<organism evidence="4 5">
    <name type="scientific">Pneumocystis wakefieldiae</name>
    <dbReference type="NCBI Taxonomy" id="38082"/>
    <lineage>
        <taxon>Eukaryota</taxon>
        <taxon>Fungi</taxon>
        <taxon>Dikarya</taxon>
        <taxon>Ascomycota</taxon>
        <taxon>Taphrinomycotina</taxon>
        <taxon>Pneumocystomycetes</taxon>
        <taxon>Pneumocystaceae</taxon>
        <taxon>Pneumocystis</taxon>
    </lineage>
</organism>
<evidence type="ECO:0000313" key="5">
    <source>
        <dbReference type="Proteomes" id="UP000663699"/>
    </source>
</evidence>
<dbReference type="Proteomes" id="UP000663699">
    <property type="component" value="Chromosome 10"/>
</dbReference>
<dbReference type="HAMAP" id="MF_00376">
    <property type="entry name" value="Dephospho_CoA_kinase"/>
    <property type="match status" value="1"/>
</dbReference>